<name>A0A5J4SEM2_9ZZZZ</name>
<dbReference type="EMBL" id="SNRY01000230">
    <property type="protein sequence ID" value="KAA6344202.1"/>
    <property type="molecule type" value="Genomic_DNA"/>
</dbReference>
<evidence type="ECO:0000313" key="2">
    <source>
        <dbReference type="EMBL" id="KAA6344202.1"/>
    </source>
</evidence>
<reference evidence="2" key="1">
    <citation type="submission" date="2019-03" db="EMBL/GenBank/DDBJ databases">
        <title>Single cell metagenomics reveals metabolic interactions within the superorganism composed of flagellate Streblomastix strix and complex community of Bacteroidetes bacteria on its surface.</title>
        <authorList>
            <person name="Treitli S.C."/>
            <person name="Kolisko M."/>
            <person name="Husnik F."/>
            <person name="Keeling P."/>
            <person name="Hampl V."/>
        </authorList>
    </citation>
    <scope>NUCLEOTIDE SEQUENCE</scope>
    <source>
        <strain evidence="2">STM</strain>
    </source>
</reference>
<sequence length="89" mass="9938">MRNGIKILIALFFIIISFSLGQYLNIIKINDDMNQYKNEIDSLKSENSHLKDSTSILQNHIDSILKINTIGICGGNVGKILSIKKAKGF</sequence>
<dbReference type="AlphaFoldDB" id="A0A5J4SEM2"/>
<comment type="caution">
    <text evidence="2">The sequence shown here is derived from an EMBL/GenBank/DDBJ whole genome shotgun (WGS) entry which is preliminary data.</text>
</comment>
<keyword evidence="1" id="KW-0175">Coiled coil</keyword>
<gene>
    <name evidence="2" type="ORF">EZS27_008173</name>
</gene>
<accession>A0A5J4SEM2</accession>
<evidence type="ECO:0000256" key="1">
    <source>
        <dbReference type="SAM" id="Coils"/>
    </source>
</evidence>
<proteinExistence type="predicted"/>
<organism evidence="2">
    <name type="scientific">termite gut metagenome</name>
    <dbReference type="NCBI Taxonomy" id="433724"/>
    <lineage>
        <taxon>unclassified sequences</taxon>
        <taxon>metagenomes</taxon>
        <taxon>organismal metagenomes</taxon>
    </lineage>
</organism>
<protein>
    <submittedName>
        <fullName evidence="2">Uncharacterized protein</fullName>
    </submittedName>
</protein>
<feature type="coiled-coil region" evidence="1">
    <location>
        <begin position="26"/>
        <end position="53"/>
    </location>
</feature>